<sequence length="753" mass="83107">MKVSDIKTPVSSIAGIGPALTKTLAKVNVFTVGDLLQYFPRDYEDRTRKVTFRERGQNGKVHTVAQVIGQEWFGYGRMKTLKVIVNDGTGTAELICFNRAFLEKSLVPGTIITVTGQFFVKYGALQSTAFEVVKHTDSDAERSRSTDTIDLNAIPPKESGVIPIYPLTEGLTQKAVSKAVSQALSQYALGIENELPAEVIERRGLLNKQDAIRLIHRPSDLSQAAAARKTLVFEELFQFQSVIAKRVFNRKGRPVVECAQSTYNEATAELDKSTGSQGSFDKLNHPSVDVSTFTASLSPLQLDFFNSLPYPLTDDQRAVIYEMDAEIDRAYTERERILNQLDRGLPPPTTPAFTMARLLQGDVGSGKTLVSLFLCLRIISWKGQCAFMAPTEILARQHAETTSRMLAPLGVRTAFLTGNLRAKGRTPLLKALKEGEIDIVVGTHALFSSGVEYKDMELAIIDEQHRFGVLQRQAILEKGRRMVVSTLRPGSGTAGSTTPKFTFEPNLLMMSATPIPQSLALTVFGDLDISSIHTMPAGRKPITTYLVKEGNEINAYEAVRKELAQGHQAYFVYPAIDSDENIKSAEKAFAHLRDHIYPQYKCALIHSKVDEEEQVNILNAFRDGAIQVLAATTVIEVGVDVPNATCMVIEGADRFGMAQLHQLRGRVGRGDAQSYCFLIYSKDITETGIERMKALRQSTDGFYIAEQDLKTRGPGELNGTVQAGELGFRIADLSRDMEIMQEARTDALAYVSK</sequence>
<dbReference type="Pfam" id="PF17191">
    <property type="entry name" value="RecG_wedge"/>
    <property type="match status" value="1"/>
</dbReference>
<dbReference type="InterPro" id="IPR014001">
    <property type="entry name" value="Helicase_ATP-bd"/>
</dbReference>
<evidence type="ECO:0000256" key="7">
    <source>
        <dbReference type="ARBA" id="ARBA00023204"/>
    </source>
</evidence>
<dbReference type="GO" id="GO:0003677">
    <property type="term" value="F:DNA binding"/>
    <property type="evidence" value="ECO:0007669"/>
    <property type="project" value="UniProtKB-KW"/>
</dbReference>
<dbReference type="InterPro" id="IPR045562">
    <property type="entry name" value="RecG_dom3_C"/>
</dbReference>
<dbReference type="Gene3D" id="3.40.50.300">
    <property type="entry name" value="P-loop containing nucleotide triphosphate hydrolases"/>
    <property type="match status" value="2"/>
</dbReference>
<evidence type="ECO:0000256" key="2">
    <source>
        <dbReference type="ARBA" id="ARBA00022763"/>
    </source>
</evidence>
<dbReference type="SMART" id="SM00490">
    <property type="entry name" value="HELICc"/>
    <property type="match status" value="1"/>
</dbReference>
<keyword evidence="7" id="KW-0234">DNA repair</keyword>
<dbReference type="PROSITE" id="PS51192">
    <property type="entry name" value="HELICASE_ATP_BIND_1"/>
    <property type="match status" value="1"/>
</dbReference>
<dbReference type="EMBL" id="FORI01000006">
    <property type="protein sequence ID" value="SFI81064.1"/>
    <property type="molecule type" value="Genomic_DNA"/>
</dbReference>
<dbReference type="OrthoDB" id="9804325at2"/>
<dbReference type="Pfam" id="PF19833">
    <property type="entry name" value="RecG_dom3_C"/>
    <property type="match status" value="1"/>
</dbReference>
<keyword evidence="6" id="KW-0238">DNA-binding</keyword>
<evidence type="ECO:0000313" key="12">
    <source>
        <dbReference type="Proteomes" id="UP000182737"/>
    </source>
</evidence>
<keyword evidence="4 11" id="KW-0347">Helicase</keyword>
<dbReference type="AlphaFoldDB" id="A0A1I3L8J7"/>
<keyword evidence="2" id="KW-0227">DNA damage</keyword>
<keyword evidence="3" id="KW-0378">Hydrolase</keyword>
<dbReference type="InterPro" id="IPR001650">
    <property type="entry name" value="Helicase_C-like"/>
</dbReference>
<evidence type="ECO:0000256" key="6">
    <source>
        <dbReference type="ARBA" id="ARBA00023125"/>
    </source>
</evidence>
<evidence type="ECO:0000256" key="4">
    <source>
        <dbReference type="ARBA" id="ARBA00022806"/>
    </source>
</evidence>
<dbReference type="PANTHER" id="PTHR47964:SF1">
    <property type="entry name" value="ATP-DEPENDENT DNA HELICASE HOMOLOG RECG, CHLOROPLASTIC"/>
    <property type="match status" value="1"/>
</dbReference>
<dbReference type="InterPro" id="IPR011545">
    <property type="entry name" value="DEAD/DEAH_box_helicase_dom"/>
</dbReference>
<evidence type="ECO:0000313" key="11">
    <source>
        <dbReference type="EMBL" id="SFI81064.1"/>
    </source>
</evidence>
<dbReference type="InterPro" id="IPR027417">
    <property type="entry name" value="P-loop_NTPase"/>
</dbReference>
<dbReference type="GO" id="GO:0016787">
    <property type="term" value="F:hydrolase activity"/>
    <property type="evidence" value="ECO:0007669"/>
    <property type="project" value="UniProtKB-KW"/>
</dbReference>
<dbReference type="InterPro" id="IPR033454">
    <property type="entry name" value="RecG_wedge"/>
</dbReference>
<dbReference type="PANTHER" id="PTHR47964">
    <property type="entry name" value="ATP-DEPENDENT DNA HELICASE HOMOLOG RECG, CHLOROPLASTIC"/>
    <property type="match status" value="1"/>
</dbReference>
<dbReference type="RefSeq" id="WP_074931845.1">
    <property type="nucleotide sequence ID" value="NZ_FORI01000006.1"/>
</dbReference>
<dbReference type="Gene3D" id="2.40.50.140">
    <property type="entry name" value="Nucleic acid-binding proteins"/>
    <property type="match status" value="1"/>
</dbReference>
<keyword evidence="1" id="KW-0547">Nucleotide-binding</keyword>
<protein>
    <recommendedName>
        <fullName evidence="8">Probable DNA 3'-5' helicase RecG</fullName>
    </recommendedName>
</protein>
<evidence type="ECO:0000256" key="5">
    <source>
        <dbReference type="ARBA" id="ARBA00022840"/>
    </source>
</evidence>
<dbReference type="SMART" id="SM00487">
    <property type="entry name" value="DEXDc"/>
    <property type="match status" value="1"/>
</dbReference>
<feature type="domain" description="Helicase C-terminal" evidence="10">
    <location>
        <begin position="551"/>
        <end position="710"/>
    </location>
</feature>
<keyword evidence="5" id="KW-0067">ATP-binding</keyword>
<organism evidence="11 12">
    <name type="scientific">Treponema bryantii</name>
    <dbReference type="NCBI Taxonomy" id="163"/>
    <lineage>
        <taxon>Bacteria</taxon>
        <taxon>Pseudomonadati</taxon>
        <taxon>Spirochaetota</taxon>
        <taxon>Spirochaetia</taxon>
        <taxon>Spirochaetales</taxon>
        <taxon>Treponemataceae</taxon>
        <taxon>Treponema</taxon>
    </lineage>
</organism>
<gene>
    <name evidence="11" type="ORF">SAMN04487775_106113</name>
</gene>
<dbReference type="SUPFAM" id="SSF52540">
    <property type="entry name" value="P-loop containing nucleoside triphosphate hydrolases"/>
    <property type="match status" value="1"/>
</dbReference>
<name>A0A1I3L8J7_9SPIR</name>
<dbReference type="InterPro" id="IPR012340">
    <property type="entry name" value="NA-bd_OB-fold"/>
</dbReference>
<dbReference type="GO" id="GO:0006281">
    <property type="term" value="P:DNA repair"/>
    <property type="evidence" value="ECO:0007669"/>
    <property type="project" value="UniProtKB-KW"/>
</dbReference>
<dbReference type="InterPro" id="IPR047112">
    <property type="entry name" value="RecG/Mfd"/>
</dbReference>
<proteinExistence type="predicted"/>
<dbReference type="GO" id="GO:0005524">
    <property type="term" value="F:ATP binding"/>
    <property type="evidence" value="ECO:0007669"/>
    <property type="project" value="UniProtKB-KW"/>
</dbReference>
<dbReference type="GO" id="GO:0003678">
    <property type="term" value="F:DNA helicase activity"/>
    <property type="evidence" value="ECO:0007669"/>
    <property type="project" value="TreeGrafter"/>
</dbReference>
<feature type="domain" description="Helicase ATP-binding" evidence="9">
    <location>
        <begin position="348"/>
        <end position="532"/>
    </location>
</feature>
<evidence type="ECO:0000256" key="8">
    <source>
        <dbReference type="ARBA" id="ARBA00049819"/>
    </source>
</evidence>
<dbReference type="CDD" id="cd04488">
    <property type="entry name" value="RecG_wedge_OBF"/>
    <property type="match status" value="1"/>
</dbReference>
<dbReference type="Pfam" id="PF00271">
    <property type="entry name" value="Helicase_C"/>
    <property type="match status" value="1"/>
</dbReference>
<keyword evidence="12" id="KW-1185">Reference proteome</keyword>
<evidence type="ECO:0000259" key="9">
    <source>
        <dbReference type="PROSITE" id="PS51192"/>
    </source>
</evidence>
<dbReference type="PROSITE" id="PS51194">
    <property type="entry name" value="HELICASE_CTER"/>
    <property type="match status" value="1"/>
</dbReference>
<evidence type="ECO:0000256" key="1">
    <source>
        <dbReference type="ARBA" id="ARBA00022741"/>
    </source>
</evidence>
<dbReference type="Proteomes" id="UP000182737">
    <property type="component" value="Unassembled WGS sequence"/>
</dbReference>
<dbReference type="Pfam" id="PF00270">
    <property type="entry name" value="DEAD"/>
    <property type="match status" value="1"/>
</dbReference>
<dbReference type="SUPFAM" id="SSF50249">
    <property type="entry name" value="Nucleic acid-binding proteins"/>
    <property type="match status" value="1"/>
</dbReference>
<reference evidence="12" key="1">
    <citation type="submission" date="2016-10" db="EMBL/GenBank/DDBJ databases">
        <authorList>
            <person name="Varghese N."/>
            <person name="Submissions S."/>
        </authorList>
    </citation>
    <scope>NUCLEOTIDE SEQUENCE [LARGE SCALE GENOMIC DNA]</scope>
    <source>
        <strain evidence="12">XBD1002</strain>
    </source>
</reference>
<evidence type="ECO:0000256" key="3">
    <source>
        <dbReference type="ARBA" id="ARBA00022801"/>
    </source>
</evidence>
<evidence type="ECO:0000259" key="10">
    <source>
        <dbReference type="PROSITE" id="PS51194"/>
    </source>
</evidence>
<accession>A0A1I3L8J7</accession>